<comment type="caution">
    <text evidence="3">The sequence shown here is derived from an EMBL/GenBank/DDBJ whole genome shotgun (WGS) entry which is preliminary data.</text>
</comment>
<proteinExistence type="predicted"/>
<dbReference type="PANTHER" id="PTHR31157:SF1">
    <property type="entry name" value="SCP DOMAIN-CONTAINING PROTEIN"/>
    <property type="match status" value="1"/>
</dbReference>
<keyword evidence="3" id="KW-0645">Protease</keyword>
<dbReference type="Gene3D" id="3.40.33.10">
    <property type="entry name" value="CAP"/>
    <property type="match status" value="1"/>
</dbReference>
<dbReference type="AlphaFoldDB" id="A0A1U7GZA9"/>
<dbReference type="GO" id="GO:0006508">
    <property type="term" value="P:proteolysis"/>
    <property type="evidence" value="ECO:0007669"/>
    <property type="project" value="UniProtKB-KW"/>
</dbReference>
<sequence>MHRLLSWIFTPISLISGCTVNQVLQPYSVATETPVATSAPQIQADYLSPLEQQVIVEMNKARTDPQSYVAVLEEYKSRFVGNQVRISHNVYLQTQEGVAAVDEAIAYLKSVRHMGALRPSQGMSLAAKDHVKDQGSTGATGHDGSDGSDPFTRLSRYGTWQSTAGENISYGSHTAQDIVMQLIIDDGVSDRGHRHNIFNPAFKVTGVAFGIHPTYRQMCVINYAGGYIESV</sequence>
<dbReference type="PROSITE" id="PS51257">
    <property type="entry name" value="PROKAR_LIPOPROTEIN"/>
    <property type="match status" value="1"/>
</dbReference>
<keyword evidence="3" id="KW-0378">Hydrolase</keyword>
<protein>
    <submittedName>
        <fullName evidence="3">Serine protease</fullName>
    </submittedName>
</protein>
<dbReference type="PANTHER" id="PTHR31157">
    <property type="entry name" value="SCP DOMAIN-CONTAINING PROTEIN"/>
    <property type="match status" value="1"/>
</dbReference>
<evidence type="ECO:0000256" key="1">
    <source>
        <dbReference type="SAM" id="MobiDB-lite"/>
    </source>
</evidence>
<reference evidence="3 4" key="1">
    <citation type="submission" date="2016-11" db="EMBL/GenBank/DDBJ databases">
        <title>Draft Genome Sequences of Nine Cyanobacterial Strains from Diverse Habitats.</title>
        <authorList>
            <person name="Zhu T."/>
            <person name="Hou S."/>
            <person name="Lu X."/>
            <person name="Hess W.R."/>
        </authorList>
    </citation>
    <scope>NUCLEOTIDE SEQUENCE [LARGE SCALE GENOMIC DNA]</scope>
    <source>
        <strain evidence="3 4">NIES-592</strain>
    </source>
</reference>
<dbReference type="CDD" id="cd05379">
    <property type="entry name" value="CAP_bacterial"/>
    <property type="match status" value="1"/>
</dbReference>
<evidence type="ECO:0000313" key="3">
    <source>
        <dbReference type="EMBL" id="OKH13882.1"/>
    </source>
</evidence>
<evidence type="ECO:0000313" key="4">
    <source>
        <dbReference type="Proteomes" id="UP000186391"/>
    </source>
</evidence>
<dbReference type="InterPro" id="IPR035940">
    <property type="entry name" value="CAP_sf"/>
</dbReference>
<dbReference type="RefSeq" id="WP_062246353.1">
    <property type="nucleotide sequence ID" value="NZ_MRCA01000005.1"/>
</dbReference>
<dbReference type="InterPro" id="IPR014044">
    <property type="entry name" value="CAP_dom"/>
</dbReference>
<dbReference type="OrthoDB" id="7550377at2"/>
<dbReference type="Pfam" id="PF00188">
    <property type="entry name" value="CAP"/>
    <property type="match status" value="1"/>
</dbReference>
<gene>
    <name evidence="3" type="ORF">NIES592_11115</name>
</gene>
<feature type="domain" description="SCP" evidence="2">
    <location>
        <begin position="110"/>
        <end position="223"/>
    </location>
</feature>
<keyword evidence="4" id="KW-1185">Reference proteome</keyword>
<dbReference type="EMBL" id="MRCA01000005">
    <property type="protein sequence ID" value="OKH13882.1"/>
    <property type="molecule type" value="Genomic_DNA"/>
</dbReference>
<accession>A0A1U7GZA9</accession>
<name>A0A1U7GZA9_9CYAN</name>
<evidence type="ECO:0000259" key="2">
    <source>
        <dbReference type="Pfam" id="PF00188"/>
    </source>
</evidence>
<feature type="region of interest" description="Disordered" evidence="1">
    <location>
        <begin position="130"/>
        <end position="152"/>
    </location>
</feature>
<dbReference type="Proteomes" id="UP000186391">
    <property type="component" value="Unassembled WGS sequence"/>
</dbReference>
<dbReference type="SUPFAM" id="SSF55797">
    <property type="entry name" value="PR-1-like"/>
    <property type="match status" value="1"/>
</dbReference>
<dbReference type="GO" id="GO:0008233">
    <property type="term" value="F:peptidase activity"/>
    <property type="evidence" value="ECO:0007669"/>
    <property type="project" value="UniProtKB-KW"/>
</dbReference>
<organism evidence="3 4">
    <name type="scientific">Fischerella major NIES-592</name>
    <dbReference type="NCBI Taxonomy" id="210994"/>
    <lineage>
        <taxon>Bacteria</taxon>
        <taxon>Bacillati</taxon>
        <taxon>Cyanobacteriota</taxon>
        <taxon>Cyanophyceae</taxon>
        <taxon>Nostocales</taxon>
        <taxon>Hapalosiphonaceae</taxon>
        <taxon>Fischerella</taxon>
    </lineage>
</organism>